<comment type="caution">
    <text evidence="1">The sequence shown here is derived from an EMBL/GenBank/DDBJ whole genome shotgun (WGS) entry which is preliminary data.</text>
</comment>
<proteinExistence type="predicted"/>
<gene>
    <name evidence="1" type="ORF">RGC78_02800</name>
</gene>
<protein>
    <recommendedName>
        <fullName evidence="3">DUF1963 domain-containing protein</fullName>
    </recommendedName>
</protein>
<dbReference type="EMBL" id="JAVJAN010000005">
    <property type="protein sequence ID" value="MDR5586387.1"/>
    <property type="molecule type" value="Genomic_DNA"/>
</dbReference>
<sequence>MYECPICGREKYVQGVCLNCQSKLEREAYESLSDEEINIQIKEIINNIKDDEYIDKAKNIISYTNADTSEIAEAACNNEVYYPKELYKDASEKVRGKLIERLKNTEQSLTANKLLECLAIICDDVVLNAFYEFENNPPKWREKLYVNPSVYAECGGWTFDENKKKINLAYDDCYVMFEDEEISDEAVIVGAISDERCSECNSRLVDIFSIDGNDERLKFINLKGKINIKVCLNCLPYEDEFCKFDLDGGSELMPFEGYECDDDDEIEEVSSKHFTLSKEKVSKYYGSFSEDLITIGGRGNFVNDCIHLECPCCKKKMKYLAQIQSDSINFYDGTMYFYICEDCKMVGINYQQT</sequence>
<evidence type="ECO:0000313" key="2">
    <source>
        <dbReference type="Proteomes" id="UP001256646"/>
    </source>
</evidence>
<accession>A0ABU1EDH4</accession>
<evidence type="ECO:0008006" key="3">
    <source>
        <dbReference type="Google" id="ProtNLM"/>
    </source>
</evidence>
<name>A0ABU1EDH4_9CLOT</name>
<organism evidence="1 2">
    <name type="scientific">Clostridium aquiflavi</name>
    <dbReference type="NCBI Taxonomy" id="3073603"/>
    <lineage>
        <taxon>Bacteria</taxon>
        <taxon>Bacillati</taxon>
        <taxon>Bacillota</taxon>
        <taxon>Clostridia</taxon>
        <taxon>Eubacteriales</taxon>
        <taxon>Clostridiaceae</taxon>
        <taxon>Clostridium</taxon>
    </lineage>
</organism>
<dbReference type="Proteomes" id="UP001256646">
    <property type="component" value="Unassembled WGS sequence"/>
</dbReference>
<evidence type="ECO:0000313" key="1">
    <source>
        <dbReference type="EMBL" id="MDR5586387.1"/>
    </source>
</evidence>
<reference evidence="1 2" key="1">
    <citation type="submission" date="2023-09" db="EMBL/GenBank/DDBJ databases">
        <authorList>
            <person name="Zhai L."/>
        </authorList>
    </citation>
    <scope>NUCLEOTIDE SEQUENCE [LARGE SCALE GENOMIC DNA]</scope>
    <source>
        <strain evidence="1 2">5 N-1</strain>
    </source>
</reference>
<dbReference type="RefSeq" id="WP_309555988.1">
    <property type="nucleotide sequence ID" value="NZ_JAVJAN010000005.1"/>
</dbReference>
<keyword evidence="2" id="KW-1185">Reference proteome</keyword>